<proteinExistence type="inferred from homology"/>
<dbReference type="GeneID" id="105264121"/>
<evidence type="ECO:0000256" key="2">
    <source>
        <dbReference type="ARBA" id="ARBA00022690"/>
    </source>
</evidence>
<feature type="signal peptide" evidence="4">
    <location>
        <begin position="1"/>
        <end position="22"/>
    </location>
</feature>
<feature type="domain" description="TIL" evidence="5">
    <location>
        <begin position="24"/>
        <end position="73"/>
    </location>
</feature>
<evidence type="ECO:0000256" key="1">
    <source>
        <dbReference type="ARBA" id="ARBA00007611"/>
    </source>
</evidence>
<evidence type="ECO:0000256" key="3">
    <source>
        <dbReference type="ARBA" id="ARBA00023157"/>
    </source>
</evidence>
<dbReference type="CDD" id="cd19941">
    <property type="entry name" value="TIL"/>
    <property type="match status" value="1"/>
</dbReference>
<dbReference type="Pfam" id="PF01826">
    <property type="entry name" value="TIL"/>
    <property type="match status" value="1"/>
</dbReference>
<keyword evidence="2" id="KW-0646">Protease inhibitor</keyword>
<keyword evidence="6" id="KW-1185">Reference proteome</keyword>
<evidence type="ECO:0000256" key="4">
    <source>
        <dbReference type="SAM" id="SignalP"/>
    </source>
</evidence>
<dbReference type="InterPro" id="IPR002919">
    <property type="entry name" value="TIL_dom"/>
</dbReference>
<dbReference type="InterPro" id="IPR036084">
    <property type="entry name" value="Ser_inhib-like_sf"/>
</dbReference>
<dbReference type="AlphaFoldDB" id="A0A9R1SXC9"/>
<gene>
    <name evidence="7" type="primary">LOC105264121</name>
</gene>
<dbReference type="KEGG" id="fas:105264121"/>
<organism evidence="6 7">
    <name type="scientific">Fopius arisanus</name>
    <dbReference type="NCBI Taxonomy" id="64838"/>
    <lineage>
        <taxon>Eukaryota</taxon>
        <taxon>Metazoa</taxon>
        <taxon>Ecdysozoa</taxon>
        <taxon>Arthropoda</taxon>
        <taxon>Hexapoda</taxon>
        <taxon>Insecta</taxon>
        <taxon>Pterygota</taxon>
        <taxon>Neoptera</taxon>
        <taxon>Endopterygota</taxon>
        <taxon>Hymenoptera</taxon>
        <taxon>Apocrita</taxon>
        <taxon>Ichneumonoidea</taxon>
        <taxon>Braconidae</taxon>
        <taxon>Opiinae</taxon>
        <taxon>Fopius</taxon>
    </lineage>
</organism>
<evidence type="ECO:0000313" key="7">
    <source>
        <dbReference type="RefSeq" id="XP_011299074.1"/>
    </source>
</evidence>
<dbReference type="SUPFAM" id="SSF57567">
    <property type="entry name" value="Serine protease inhibitors"/>
    <property type="match status" value="1"/>
</dbReference>
<dbReference type="PANTHER" id="PTHR23259:SF69">
    <property type="entry name" value="GEO11767P1-RELATED"/>
    <property type="match status" value="1"/>
</dbReference>
<dbReference type="InterPro" id="IPR051368">
    <property type="entry name" value="SerProtInhib-TIL_Domain"/>
</dbReference>
<feature type="chain" id="PRO_5040374959" evidence="4">
    <location>
        <begin position="23"/>
        <end position="76"/>
    </location>
</feature>
<protein>
    <submittedName>
        <fullName evidence="7">Chymotrypsin inhibitor-like</fullName>
    </submittedName>
</protein>
<evidence type="ECO:0000313" key="6">
    <source>
        <dbReference type="Proteomes" id="UP000694866"/>
    </source>
</evidence>
<reference evidence="7" key="1">
    <citation type="submission" date="2025-08" db="UniProtKB">
        <authorList>
            <consortium name="RefSeq"/>
        </authorList>
    </citation>
    <scope>IDENTIFICATION</scope>
    <source>
        <strain evidence="7">USDA-PBARC FA_bdor</strain>
        <tissue evidence="7">Whole organism</tissue>
    </source>
</reference>
<keyword evidence="4" id="KW-0732">Signal</keyword>
<dbReference type="PANTHER" id="PTHR23259">
    <property type="entry name" value="RIDDLE"/>
    <property type="match status" value="1"/>
</dbReference>
<evidence type="ECO:0000259" key="5">
    <source>
        <dbReference type="Pfam" id="PF01826"/>
    </source>
</evidence>
<name>A0A9R1SXC9_9HYME</name>
<keyword evidence="3" id="KW-1015">Disulfide bond</keyword>
<dbReference type="RefSeq" id="XP_011299074.1">
    <property type="nucleotide sequence ID" value="XM_011300772.1"/>
</dbReference>
<comment type="similarity">
    <text evidence="1">Belongs to the serine protease inhibitor-like (TIL domain-containing) family.</text>
</comment>
<dbReference type="OrthoDB" id="6236007at2759"/>
<accession>A0A9R1SXC9</accession>
<dbReference type="GO" id="GO:0030414">
    <property type="term" value="F:peptidase inhibitor activity"/>
    <property type="evidence" value="ECO:0007669"/>
    <property type="project" value="UniProtKB-KW"/>
</dbReference>
<sequence length="76" mass="8211">MSCIRVFLFLTLAVVSIVEINGLCGRNERFQKCGSSCPPSCANPDPGPCAQICKRGCFCRSGFMRNSKGQCTNTCP</sequence>
<dbReference type="Proteomes" id="UP000694866">
    <property type="component" value="Unplaced"/>
</dbReference>
<dbReference type="Gene3D" id="2.10.25.10">
    <property type="entry name" value="Laminin"/>
    <property type="match status" value="1"/>
</dbReference>